<evidence type="ECO:0000256" key="11">
    <source>
        <dbReference type="PROSITE-ProRule" id="PRU00812"/>
    </source>
</evidence>
<evidence type="ECO:0000256" key="13">
    <source>
        <dbReference type="SAM" id="MobiDB-lite"/>
    </source>
</evidence>
<dbReference type="Pfam" id="PF04181">
    <property type="entry name" value="RPAP2_Rtr1"/>
    <property type="match status" value="1"/>
</dbReference>
<keyword evidence="5 12" id="KW-0378">Hydrolase</keyword>
<feature type="region of interest" description="Disordered" evidence="13">
    <location>
        <begin position="244"/>
        <end position="269"/>
    </location>
</feature>
<evidence type="ECO:0000256" key="5">
    <source>
        <dbReference type="ARBA" id="ARBA00022801"/>
    </source>
</evidence>
<dbReference type="Gene3D" id="1.25.40.820">
    <property type="match status" value="1"/>
</dbReference>
<evidence type="ECO:0000256" key="4">
    <source>
        <dbReference type="ARBA" id="ARBA00022771"/>
    </source>
</evidence>
<dbReference type="PANTHER" id="PTHR14732:SF0">
    <property type="entry name" value="RNA POLYMERASE II SUBUNIT B1 CTD PHOSPHATASE RPAP2-RELATED"/>
    <property type="match status" value="1"/>
</dbReference>
<evidence type="ECO:0000256" key="9">
    <source>
        <dbReference type="ARBA" id="ARBA00047761"/>
    </source>
</evidence>
<dbReference type="Proteomes" id="UP000054564">
    <property type="component" value="Unassembled WGS sequence"/>
</dbReference>
<dbReference type="GO" id="GO:0005634">
    <property type="term" value="C:nucleus"/>
    <property type="evidence" value="ECO:0007669"/>
    <property type="project" value="UniProtKB-SubCell"/>
</dbReference>
<dbReference type="PANTHER" id="PTHR14732">
    <property type="entry name" value="RNA POLYMERASE II SUBUNIT B1 CTD PHOSPHATASE RPAP2-RELATED"/>
    <property type="match status" value="1"/>
</dbReference>
<comment type="subcellular location">
    <subcellularLocation>
        <location evidence="1 12">Nucleus</location>
    </subcellularLocation>
</comment>
<dbReference type="EC" id="3.1.3.16" evidence="12"/>
<evidence type="ECO:0000256" key="6">
    <source>
        <dbReference type="ARBA" id="ARBA00022833"/>
    </source>
</evidence>
<comment type="function">
    <text evidence="12">Putative RNA polymerase II subunit B1 C-terminal domain (CTD) phosphatase involved in RNA polymerase II transcription regulation.</text>
</comment>
<evidence type="ECO:0000256" key="2">
    <source>
        <dbReference type="ARBA" id="ARBA00005676"/>
    </source>
</evidence>
<proteinExistence type="inferred from homology"/>
<keyword evidence="6 12" id="KW-0862">Zinc</keyword>
<dbReference type="GO" id="GO:0008270">
    <property type="term" value="F:zinc ion binding"/>
    <property type="evidence" value="ECO:0007669"/>
    <property type="project" value="UniProtKB-KW"/>
</dbReference>
<dbReference type="InterPro" id="IPR039693">
    <property type="entry name" value="Rtr1/RPAP2"/>
</dbReference>
<evidence type="ECO:0000256" key="1">
    <source>
        <dbReference type="ARBA" id="ARBA00004123"/>
    </source>
</evidence>
<dbReference type="STRING" id="1165861.A0A0L0UYW1"/>
<keyword evidence="8 12" id="KW-0539">Nucleus</keyword>
<keyword evidence="4 12" id="KW-0863">Zinc-finger</keyword>
<organism evidence="15 16">
    <name type="scientific">Puccinia striiformis f. sp. tritici PST-78</name>
    <dbReference type="NCBI Taxonomy" id="1165861"/>
    <lineage>
        <taxon>Eukaryota</taxon>
        <taxon>Fungi</taxon>
        <taxon>Dikarya</taxon>
        <taxon>Basidiomycota</taxon>
        <taxon>Pucciniomycotina</taxon>
        <taxon>Pucciniomycetes</taxon>
        <taxon>Pucciniales</taxon>
        <taxon>Pucciniaceae</taxon>
        <taxon>Puccinia</taxon>
    </lineage>
</organism>
<gene>
    <name evidence="15" type="ORF">PSTG_14327</name>
</gene>
<keyword evidence="3 12" id="KW-0479">Metal-binding</keyword>
<dbReference type="InterPro" id="IPR007308">
    <property type="entry name" value="Rtr1/RPAP2_dom"/>
</dbReference>
<evidence type="ECO:0000256" key="8">
    <source>
        <dbReference type="ARBA" id="ARBA00023242"/>
    </source>
</evidence>
<dbReference type="InterPro" id="IPR038534">
    <property type="entry name" value="Rtr1/RPAP2_sf"/>
</dbReference>
<protein>
    <recommendedName>
        <fullName evidence="12">RNA polymerase II subunit B1 CTD phosphatase RPAP2 homolog</fullName>
        <ecNumber evidence="12">3.1.3.16</ecNumber>
    </recommendedName>
</protein>
<feature type="domain" description="RTR1-type" evidence="14">
    <location>
        <begin position="44"/>
        <end position="138"/>
    </location>
</feature>
<evidence type="ECO:0000256" key="3">
    <source>
        <dbReference type="ARBA" id="ARBA00022723"/>
    </source>
</evidence>
<accession>A0A0L0UYW1</accession>
<dbReference type="GO" id="GO:0005737">
    <property type="term" value="C:cytoplasm"/>
    <property type="evidence" value="ECO:0007669"/>
    <property type="project" value="TreeGrafter"/>
</dbReference>
<dbReference type="GO" id="GO:0043175">
    <property type="term" value="F:RNA polymerase core enzyme binding"/>
    <property type="evidence" value="ECO:0007669"/>
    <property type="project" value="UniProtKB-UniRule"/>
</dbReference>
<dbReference type="OrthoDB" id="2499087at2759"/>
<sequence length="377" mass="42458">MARISTDRFDQIFSKRESAMDWIVFLTNDNETDREIIQPDHLKRAVRFISPTDYEEEILIERNLSDLCGYPICLEEPKRYKAMSPLRRSPQNAAGISPSWIVSGYHQLGEPRFCSRECQARSDYYLNSILKNPSYRSQNKNHYSNSTNSDQKSDNKIFLLEELDQINNRPTIHSSPSADQPEIDLLDKNHASQHQGPKTEPQHNFLEPLLTQFQALNTSKWVDKNLNPIFSSIQIIEHPPQASISASGTSIPIIEPHPSNNKDPDQRFFDSSTKKSWALNKPPQDLNPIHELSSSLTEALTSQAIRSNSNPHRSLATKPCSQAKIDDQDLAPVASEAKSPTAGLLEAGIIYNVSSVEEQSAIDQAMALRDQLGLQPT</sequence>
<evidence type="ECO:0000256" key="12">
    <source>
        <dbReference type="RuleBase" id="RU367080"/>
    </source>
</evidence>
<evidence type="ECO:0000259" key="14">
    <source>
        <dbReference type="PROSITE" id="PS51479"/>
    </source>
</evidence>
<keyword evidence="7 12" id="KW-0904">Protein phosphatase</keyword>
<comment type="catalytic activity">
    <reaction evidence="10 12">
        <text>O-phospho-L-threonyl-[protein] + H2O = L-threonyl-[protein] + phosphate</text>
        <dbReference type="Rhea" id="RHEA:47004"/>
        <dbReference type="Rhea" id="RHEA-COMP:11060"/>
        <dbReference type="Rhea" id="RHEA-COMP:11605"/>
        <dbReference type="ChEBI" id="CHEBI:15377"/>
        <dbReference type="ChEBI" id="CHEBI:30013"/>
        <dbReference type="ChEBI" id="CHEBI:43474"/>
        <dbReference type="ChEBI" id="CHEBI:61977"/>
        <dbReference type="EC" id="3.1.3.16"/>
    </reaction>
</comment>
<comment type="catalytic activity">
    <reaction evidence="9 12">
        <text>O-phospho-L-seryl-[protein] + H2O = L-seryl-[protein] + phosphate</text>
        <dbReference type="Rhea" id="RHEA:20629"/>
        <dbReference type="Rhea" id="RHEA-COMP:9863"/>
        <dbReference type="Rhea" id="RHEA-COMP:11604"/>
        <dbReference type="ChEBI" id="CHEBI:15377"/>
        <dbReference type="ChEBI" id="CHEBI:29999"/>
        <dbReference type="ChEBI" id="CHEBI:43474"/>
        <dbReference type="ChEBI" id="CHEBI:83421"/>
        <dbReference type="EC" id="3.1.3.16"/>
    </reaction>
</comment>
<reference evidence="16" key="1">
    <citation type="submission" date="2014-03" db="EMBL/GenBank/DDBJ databases">
        <title>The Genome Sequence of Puccinia striiformis f. sp. tritici PST-78.</title>
        <authorList>
            <consortium name="The Broad Institute Genome Sequencing Platform"/>
            <person name="Cuomo C."/>
            <person name="Hulbert S."/>
            <person name="Chen X."/>
            <person name="Walker B."/>
            <person name="Young S.K."/>
            <person name="Zeng Q."/>
            <person name="Gargeya S."/>
            <person name="Fitzgerald M."/>
            <person name="Haas B."/>
            <person name="Abouelleil A."/>
            <person name="Alvarado L."/>
            <person name="Arachchi H.M."/>
            <person name="Berlin A.M."/>
            <person name="Chapman S.B."/>
            <person name="Goldberg J."/>
            <person name="Griggs A."/>
            <person name="Gujja S."/>
            <person name="Hansen M."/>
            <person name="Howarth C."/>
            <person name="Imamovic A."/>
            <person name="Larimer J."/>
            <person name="McCowan C."/>
            <person name="Montmayeur A."/>
            <person name="Murphy C."/>
            <person name="Neiman D."/>
            <person name="Pearson M."/>
            <person name="Priest M."/>
            <person name="Roberts A."/>
            <person name="Saif S."/>
            <person name="Shea T."/>
            <person name="Sisk P."/>
            <person name="Sykes S."/>
            <person name="Wortman J."/>
            <person name="Nusbaum C."/>
            <person name="Birren B."/>
        </authorList>
    </citation>
    <scope>NUCLEOTIDE SEQUENCE [LARGE SCALE GENOMIC DNA]</scope>
    <source>
        <strain evidence="16">race PST-78</strain>
    </source>
</reference>
<keyword evidence="16" id="KW-1185">Reference proteome</keyword>
<evidence type="ECO:0000256" key="7">
    <source>
        <dbReference type="ARBA" id="ARBA00022912"/>
    </source>
</evidence>
<evidence type="ECO:0000313" key="15">
    <source>
        <dbReference type="EMBL" id="KNE92233.1"/>
    </source>
</evidence>
<comment type="similarity">
    <text evidence="2 11 12">Belongs to the RPAP2 family.</text>
</comment>
<evidence type="ECO:0000313" key="16">
    <source>
        <dbReference type="Proteomes" id="UP000054564"/>
    </source>
</evidence>
<dbReference type="AlphaFoldDB" id="A0A0L0UYW1"/>
<comment type="caution">
    <text evidence="15">The sequence shown here is derived from an EMBL/GenBank/DDBJ whole genome shotgun (WGS) entry which is preliminary data.</text>
</comment>
<dbReference type="EMBL" id="AJIL01000170">
    <property type="protein sequence ID" value="KNE92233.1"/>
    <property type="molecule type" value="Genomic_DNA"/>
</dbReference>
<evidence type="ECO:0000256" key="10">
    <source>
        <dbReference type="ARBA" id="ARBA00048336"/>
    </source>
</evidence>
<dbReference type="GO" id="GO:0008420">
    <property type="term" value="F:RNA polymerase II CTD heptapeptide repeat phosphatase activity"/>
    <property type="evidence" value="ECO:0007669"/>
    <property type="project" value="UniProtKB-UniRule"/>
</dbReference>
<dbReference type="PROSITE" id="PS51479">
    <property type="entry name" value="ZF_RTR1"/>
    <property type="match status" value="1"/>
</dbReference>
<name>A0A0L0UYW1_9BASI</name>